<dbReference type="InterPro" id="IPR036322">
    <property type="entry name" value="WD40_repeat_dom_sf"/>
</dbReference>
<dbReference type="SUPFAM" id="SSF50978">
    <property type="entry name" value="WD40 repeat-like"/>
    <property type="match status" value="1"/>
</dbReference>
<feature type="transmembrane region" description="Helical" evidence="1">
    <location>
        <begin position="797"/>
        <end position="821"/>
    </location>
</feature>
<organism evidence="2 3">
    <name type="scientific">Plasmodium relictum</name>
    <dbReference type="NCBI Taxonomy" id="85471"/>
    <lineage>
        <taxon>Eukaryota</taxon>
        <taxon>Sar</taxon>
        <taxon>Alveolata</taxon>
        <taxon>Apicomplexa</taxon>
        <taxon>Aconoidasida</taxon>
        <taxon>Haemosporida</taxon>
        <taxon>Plasmodiidae</taxon>
        <taxon>Plasmodium</taxon>
        <taxon>Plasmodium (Haemamoeba)</taxon>
    </lineage>
</organism>
<gene>
    <name evidence="2" type="ORF">PRELSG_1128600</name>
</gene>
<proteinExistence type="predicted"/>
<sequence length="2199" mass="269009">MKTFAFLYKLNINEKNDQSENFLFSLHINKTYIYIGSTNGRIFILKKKRCLFDQIIYVNVIKISTNKIITAICIIDKFSLLINGTDDGNIFLIKNRRLIKGKEEGNKKNIIKLNNSFHKNAITSIKYLIKDDSLYIFIGDIDGVLSCFILKKNKNKIVNETALLLIDKVNGGISHIEISQKIILVTCEKFNAIVNIDEVILKKKINFKNIGKKENNNYKSVFWNTKKKKAMILSLRKNGRIWLSNEERVINTLVYYYSFFYFFYLFFFNSKNNSFSFNYYKNYFLNNKYFINLLEIILTKFPNFNIPLKPNLNACYKINNTFFILFEQTNPFFFLKNLCNINNNSNQIEKNEEKENMKKLNLSNDINSIKGFLKKKLLDEDNIENRKCLSFIINNLNDTEEILNKIKSKKILLINIKSIQIEEILDIDVKYSYSLYKTSNYIDNKKKYSILNEKDEILNKINDIHTYYKHENNISENCNSERNIEVNLYKINEDRINTSNKGNVNLNNNNEIYVNNTKVNTINNFDKIYRTSIKEYMYEHYFKKDRIIDSFLSKNKVYLLYYNNNLIEDFYFTLNMNDNIFTSFNFINRYNCNNKFNFYFCEIYLEENFQLLKYLRFQIEKLKKLKNSYFYIFYFFVNIFHCYLNDRKKLFDINFFFFIEKNLITINQNCYIENVEDILLRNVEIMKTNIRSLFSFSDKEINSLLIDKNYIYRNDFYDDKLFIIDFHYYHFDIKKIKKLYNMMKIIIIKYKYLFNKIINFIIFSRFHNNSEQVSDTNKSKEDTYIYKFISFIENNSYLLYNILYYFYIFLYLEIIITNYTYRNNICLTNFPLCFENKREIIKEKNQLACIYEKIHKNKVIYKKKKYCEENRENTKMKNNNNDDENNDDYENINKKLSYRNIINSHKNPQKNYIKRCNKKKRILLNNIFIKNNQLYELYLLGAYNYLRNASAYSLNLKVKKKKNLKKSIIFYKLFQHFRKKYLFLELNRNITTLEIYNFFLIFIFVLYTSKINREYSYYKFFEKLKFLKCVKEKEKPIKYTQINKNKKKEIFFSDNHLKKIMFLKKKYVYSINNEMEEEKEKRAYNYENRQHDYENMQKFSNMFYLTKYIKNIYNYYKKEKEKISIHEFLNCTRKLYFYKKVLEGVYIINLSNYIQIYDYFLLYETFFKIFNLDVILVILSKDYKINNTTNDLMKSLFFNHYQNMDKNNISHINIMTNKEMEYFEKLNKEVINNNVLLLDILLTTFNNIYVTSNNHLKFSAKKFFTFTYLNEYIDYIKQEEMREYKNNIILRKDSNFLYCCQNENYIKYGNYYMHYNLNNNNCFTNYDYISDINSIRNNLNIIKSEKNQRNKYLKSKKKYIKKNKFDCSKGNNQSKYILCKTEKKIYIQYIKTKLNEYILLNNKYNLKNKKDDFVTIFFKNIDIYNYLKIFYFLCKAKYNYYLYLKKKLERRRKVNKMNYDSNNNIQIIPMNKNSLRNKDKLVKMSTYSQMKNKLNILNYEYFYNLYKKRLIFFKEYAKYKYINNKFSLCSKRIRIQKKKFLKIINSEWSSELCIQFLIYLKKNIYYKFIRKKSLIILYQIFYVLILLKWKKALFLLLHIFRKKSHEIIFFLLLLIKLPFKQNYISFTLSEKSITLFYDKYIYILKNKLKFQNIIFPFLLQVNNNSYNFSFIMLLIIFFFFLEKSFFFKSILKSKKKMLDNYFLLNLFFFKKSIFLRKYIFPINFFKSFHSNASFFFSDQYFIKSILKSCYKLLNFEESNYLIVLNNSIYFHFIKLLYFFNINCFNFLHFHFFFFMLISSFYIGYFADFKYFLQFFNEAFSSISYKLQLINNQNEEQINHKNKIASHQFEKNSNYINNNHNYLYLKKYEQKNTGNYYYNIMNKKLDTHFLQTKKINSSMDKNNSNILIYNYILNKEKINLYVGYNLNFVEDKNKKIDFQDENILISINYLINFFYELLLKLLCEINLKLYNKKIELFILPNNRNTDLYIKINEFINTFYGNCILIYNKNNKDNIYNNTNIANKSNLNTYDKKNKIHIFLEIINLFFSIYHSLLSIKMCFKKKRIVFINKKKQYKKYLLIIIFVLFFNVTSQKGNKKNMLLFYKSNINTNNNFKIKRKIIKREKSLNILCCVLCIAHFINYFKYIRKNIKTKFLFIINYFIVNYNVFYLKQNNKKSMSSKNIHKIYKTIMKNLPKNIKSVK</sequence>
<reference evidence="2 3" key="1">
    <citation type="submission" date="2015-04" db="EMBL/GenBank/DDBJ databases">
        <authorList>
            <consortium name="Pathogen Informatics"/>
        </authorList>
    </citation>
    <scope>NUCLEOTIDE SEQUENCE [LARGE SCALE GENOMIC DNA]</scope>
    <source>
        <strain evidence="2 3">SGS1</strain>
    </source>
</reference>
<feature type="transmembrane region" description="Helical" evidence="1">
    <location>
        <begin position="1580"/>
        <end position="1600"/>
    </location>
</feature>
<evidence type="ECO:0000313" key="2">
    <source>
        <dbReference type="EMBL" id="CRH00938.1"/>
    </source>
</evidence>
<keyword evidence="1" id="KW-0472">Membrane</keyword>
<evidence type="ECO:0000313" key="3">
    <source>
        <dbReference type="Proteomes" id="UP000220158"/>
    </source>
</evidence>
<dbReference type="EMBL" id="LN835306">
    <property type="protein sequence ID" value="CRH00938.1"/>
    <property type="molecule type" value="Genomic_DNA"/>
</dbReference>
<keyword evidence="3" id="KW-1185">Reference proteome</keyword>
<feature type="transmembrane region" description="Helical" evidence="1">
    <location>
        <begin position="628"/>
        <end position="644"/>
    </location>
</feature>
<dbReference type="OMA" id="RKNGRIW"/>
<protein>
    <submittedName>
        <fullName evidence="2">Uncharacterized protein</fullName>
    </submittedName>
</protein>
<evidence type="ECO:0000256" key="1">
    <source>
        <dbReference type="SAM" id="Phobius"/>
    </source>
</evidence>
<dbReference type="Proteomes" id="UP000220158">
    <property type="component" value="Chromosome 11"/>
</dbReference>
<dbReference type="VEuPathDB" id="PlasmoDB:PRELSG_1128600"/>
<feature type="transmembrane region" description="Helical" evidence="1">
    <location>
        <begin position="2124"/>
        <end position="2143"/>
    </location>
</feature>
<keyword evidence="1" id="KW-1133">Transmembrane helix</keyword>
<feature type="transmembrane region" description="Helical" evidence="1">
    <location>
        <begin position="1665"/>
        <end position="1681"/>
    </location>
</feature>
<feature type="transmembrane region" description="Helical" evidence="1">
    <location>
        <begin position="1760"/>
        <end position="1779"/>
    </location>
</feature>
<feature type="transmembrane region" description="Helical" evidence="1">
    <location>
        <begin position="1702"/>
        <end position="1720"/>
    </location>
</feature>
<feature type="transmembrane region" description="Helical" evidence="1">
    <location>
        <begin position="2072"/>
        <end position="2089"/>
    </location>
</feature>
<dbReference type="GeneID" id="39737065"/>
<accession>A0A1J1H7Q3</accession>
<keyword evidence="1" id="KW-0812">Transmembrane</keyword>
<feature type="transmembrane region" description="Helical" evidence="1">
    <location>
        <begin position="1607"/>
        <end position="1626"/>
    </location>
</feature>
<name>A0A1J1H7Q3_PLARL</name>
<feature type="transmembrane region" description="Helical" evidence="1">
    <location>
        <begin position="1786"/>
        <end position="1806"/>
    </location>
</feature>
<feature type="transmembrane region" description="Helical" evidence="1">
    <location>
        <begin position="2034"/>
        <end position="2052"/>
    </location>
</feature>
<dbReference type="KEGG" id="prel:PRELSG_1128600"/>
<dbReference type="OrthoDB" id="372550at2759"/>
<dbReference type="RefSeq" id="XP_028533939.1">
    <property type="nucleotide sequence ID" value="XM_028677563.1"/>
</dbReference>